<feature type="compositionally biased region" description="Acidic residues" evidence="2">
    <location>
        <begin position="138"/>
        <end position="159"/>
    </location>
</feature>
<dbReference type="SUPFAM" id="SSF48452">
    <property type="entry name" value="TPR-like"/>
    <property type="match status" value="1"/>
</dbReference>
<dbReference type="PANTHER" id="PTHR44917">
    <property type="entry name" value="PROTEIN HIGH CHLOROPHYLL FLUORESCENT 107"/>
    <property type="match status" value="1"/>
</dbReference>
<feature type="region of interest" description="Disordered" evidence="2">
    <location>
        <begin position="112"/>
        <end position="160"/>
    </location>
</feature>
<dbReference type="InterPro" id="IPR011990">
    <property type="entry name" value="TPR-like_helical_dom_sf"/>
</dbReference>
<keyword evidence="4" id="KW-1185">Reference proteome</keyword>
<dbReference type="GO" id="GO:0003729">
    <property type="term" value="F:mRNA binding"/>
    <property type="evidence" value="ECO:0007669"/>
    <property type="project" value="InterPro"/>
</dbReference>
<protein>
    <submittedName>
        <fullName evidence="3">Uncharacterized protein</fullName>
    </submittedName>
</protein>
<name>D8M621_BLAHO</name>
<dbReference type="OrthoDB" id="10481776at2759"/>
<reference evidence="3" key="1">
    <citation type="submission" date="2010-02" db="EMBL/GenBank/DDBJ databases">
        <title>Sequencing and annotation of the Blastocystis hominis genome.</title>
        <authorList>
            <person name="Wincker P."/>
        </authorList>
    </citation>
    <scope>NUCLEOTIDE SEQUENCE</scope>
    <source>
        <strain evidence="3">Singapore isolate B</strain>
    </source>
</reference>
<gene>
    <name evidence="3" type="ORF">GSBLH_T00006657001</name>
</gene>
<dbReference type="RefSeq" id="XP_012897668.1">
    <property type="nucleotide sequence ID" value="XM_013042214.1"/>
</dbReference>
<dbReference type="GO" id="GO:0006397">
    <property type="term" value="P:mRNA processing"/>
    <property type="evidence" value="ECO:0007669"/>
    <property type="project" value="InterPro"/>
</dbReference>
<dbReference type="InParanoid" id="D8M621"/>
<accession>D8M621</accession>
<dbReference type="Proteomes" id="UP000008312">
    <property type="component" value="Unassembled WGS sequence"/>
</dbReference>
<feature type="repeat" description="TPR" evidence="1">
    <location>
        <begin position="402"/>
        <end position="435"/>
    </location>
</feature>
<dbReference type="InterPro" id="IPR044624">
    <property type="entry name" value="Mbb1-like"/>
</dbReference>
<dbReference type="EMBL" id="FN668661">
    <property type="protein sequence ID" value="CBK23620.2"/>
    <property type="molecule type" value="Genomic_DNA"/>
</dbReference>
<sequence>MQATFRRRELVTDGNYDDEVAEIMTEEFNDSLRSSRLYLRTSKSADIPHLRACAMLELEAGCIDEARVILRELFKSNPLHTGILADLCMLEKTAGDFKSMLKYQRALQRIRNRKSALRKKPQSPSSSFNARPTRLFDERDDDNNDNEDEDDENEREQTEEAPVQFDELLFLDPREQRAVMRDQFSQAVKLAPNKLDVILSWARRELDDGYIEKAILILQHAIQARSSLPGTGFLQLELAKYYYFLNDIPNSAAAMKQALQDASAQPQAVKMLAELTELTDSQSSALELLQAAVDQPNSDSQTWNYYLQYLRDHQLLDLYQQLAQEAAAKFPEERVISAHLVESLLRNKEYDKALAAIQEQIAKKPDSVLTYQYLLSACEGHADPRVLNYIYAEGVKRIPTNAMLFMQYAEFLEEMNEFELSKEMFRRAYEITPTDDLARSVIRMSIECGDYEEASTLLDVLIGRWVDGS</sequence>
<dbReference type="InterPro" id="IPR019734">
    <property type="entry name" value="TPR_rpt"/>
</dbReference>
<dbReference type="GO" id="GO:0003727">
    <property type="term" value="F:single-stranded RNA binding"/>
    <property type="evidence" value="ECO:0007669"/>
    <property type="project" value="TreeGrafter"/>
</dbReference>
<proteinExistence type="predicted"/>
<dbReference type="PANTHER" id="PTHR44917:SF1">
    <property type="entry name" value="PROTEIN HIGH CHLOROPHYLL FLUORESCENT 107"/>
    <property type="match status" value="1"/>
</dbReference>
<evidence type="ECO:0000256" key="1">
    <source>
        <dbReference type="PROSITE-ProRule" id="PRU00339"/>
    </source>
</evidence>
<dbReference type="AlphaFoldDB" id="D8M621"/>
<evidence type="ECO:0000313" key="3">
    <source>
        <dbReference type="EMBL" id="CBK23620.2"/>
    </source>
</evidence>
<dbReference type="Gene3D" id="1.25.40.10">
    <property type="entry name" value="Tetratricopeptide repeat domain"/>
    <property type="match status" value="1"/>
</dbReference>
<feature type="compositionally biased region" description="Basic residues" evidence="2">
    <location>
        <begin position="112"/>
        <end position="121"/>
    </location>
</feature>
<dbReference type="PROSITE" id="PS50005">
    <property type="entry name" value="TPR"/>
    <property type="match status" value="1"/>
</dbReference>
<keyword evidence="1" id="KW-0802">TPR repeat</keyword>
<organism evidence="3">
    <name type="scientific">Blastocystis hominis</name>
    <dbReference type="NCBI Taxonomy" id="12968"/>
    <lineage>
        <taxon>Eukaryota</taxon>
        <taxon>Sar</taxon>
        <taxon>Stramenopiles</taxon>
        <taxon>Bigyra</taxon>
        <taxon>Opalozoa</taxon>
        <taxon>Opalinata</taxon>
        <taxon>Blastocystidae</taxon>
        <taxon>Blastocystis</taxon>
    </lineage>
</organism>
<evidence type="ECO:0000313" key="4">
    <source>
        <dbReference type="Proteomes" id="UP000008312"/>
    </source>
</evidence>
<dbReference type="GO" id="GO:0006417">
    <property type="term" value="P:regulation of translation"/>
    <property type="evidence" value="ECO:0007669"/>
    <property type="project" value="TreeGrafter"/>
</dbReference>
<evidence type="ECO:0000256" key="2">
    <source>
        <dbReference type="SAM" id="MobiDB-lite"/>
    </source>
</evidence>
<dbReference type="GeneID" id="24922781"/>